<feature type="transmembrane region" description="Helical" evidence="1">
    <location>
        <begin position="165"/>
        <end position="182"/>
    </location>
</feature>
<gene>
    <name evidence="2" type="ORF">SAMN05443248_6853</name>
</gene>
<feature type="transmembrane region" description="Helical" evidence="1">
    <location>
        <begin position="92"/>
        <end position="113"/>
    </location>
</feature>
<evidence type="ECO:0000313" key="2">
    <source>
        <dbReference type="EMBL" id="SHH91985.1"/>
    </source>
</evidence>
<name>A0A1M5WW96_9BRAD</name>
<dbReference type="OrthoDB" id="8231810at2"/>
<organism evidence="2 3">
    <name type="scientific">Bradyrhizobium erythrophlei</name>
    <dbReference type="NCBI Taxonomy" id="1437360"/>
    <lineage>
        <taxon>Bacteria</taxon>
        <taxon>Pseudomonadati</taxon>
        <taxon>Pseudomonadota</taxon>
        <taxon>Alphaproteobacteria</taxon>
        <taxon>Hyphomicrobiales</taxon>
        <taxon>Nitrobacteraceae</taxon>
        <taxon>Bradyrhizobium</taxon>
    </lineage>
</organism>
<evidence type="ECO:0000313" key="3">
    <source>
        <dbReference type="Proteomes" id="UP000189796"/>
    </source>
</evidence>
<reference evidence="2 3" key="1">
    <citation type="submission" date="2016-11" db="EMBL/GenBank/DDBJ databases">
        <authorList>
            <person name="Jaros S."/>
            <person name="Januszkiewicz K."/>
            <person name="Wedrychowicz H."/>
        </authorList>
    </citation>
    <scope>NUCLEOTIDE SEQUENCE [LARGE SCALE GENOMIC DNA]</scope>
    <source>
        <strain evidence="2 3">GAS138</strain>
    </source>
</reference>
<feature type="transmembrane region" description="Helical" evidence="1">
    <location>
        <begin position="141"/>
        <end position="159"/>
    </location>
</feature>
<dbReference type="EMBL" id="LT670817">
    <property type="protein sequence ID" value="SHH91985.1"/>
    <property type="molecule type" value="Genomic_DNA"/>
</dbReference>
<keyword evidence="1" id="KW-1133">Transmembrane helix</keyword>
<feature type="transmembrane region" description="Helical" evidence="1">
    <location>
        <begin position="119"/>
        <end position="136"/>
    </location>
</feature>
<dbReference type="Proteomes" id="UP000189796">
    <property type="component" value="Chromosome I"/>
</dbReference>
<accession>A0A1M5WW96</accession>
<feature type="transmembrane region" description="Helical" evidence="1">
    <location>
        <begin position="28"/>
        <end position="53"/>
    </location>
</feature>
<keyword evidence="1" id="KW-0812">Transmembrane</keyword>
<feature type="transmembrane region" description="Helical" evidence="1">
    <location>
        <begin position="59"/>
        <end position="80"/>
    </location>
</feature>
<sequence length="185" mass="20613">MTSIDPREAASALSDIDLIARRVRQSTIYNLSSLLMIMWGMLVFAGNIASFLWPRTAGYIWIAVDVAGIAGSFAISASSYSQTGIRSFDFRMLVALLLFIAFGVFSSCWLGHFTPRQMATFWPIYYMLFYTIAGLWFGQAFVAIGLGITALTLIGYFFSGDWFDPWMAFVNGGGLILGGLWMRRD</sequence>
<protein>
    <submittedName>
        <fullName evidence="2">Uncharacterized protein</fullName>
    </submittedName>
</protein>
<dbReference type="AlphaFoldDB" id="A0A1M5WW96"/>
<evidence type="ECO:0000256" key="1">
    <source>
        <dbReference type="SAM" id="Phobius"/>
    </source>
</evidence>
<proteinExistence type="predicted"/>
<keyword evidence="1" id="KW-0472">Membrane</keyword>
<dbReference type="RefSeq" id="WP_079605165.1">
    <property type="nucleotide sequence ID" value="NZ_LT670817.1"/>
</dbReference>